<dbReference type="RefSeq" id="WP_101009627.1">
    <property type="nucleotide sequence ID" value="NZ_FRFC01000003.1"/>
</dbReference>
<dbReference type="OrthoDB" id="21308at2157"/>
<dbReference type="SFLD" id="SFLDS00029">
    <property type="entry name" value="Radical_SAM"/>
    <property type="match status" value="1"/>
</dbReference>
<dbReference type="GO" id="GO:0046872">
    <property type="term" value="F:metal ion binding"/>
    <property type="evidence" value="ECO:0007669"/>
    <property type="project" value="UniProtKB-KW"/>
</dbReference>
<evidence type="ECO:0000256" key="7">
    <source>
        <dbReference type="ARBA" id="ARBA00023014"/>
    </source>
</evidence>
<dbReference type="EMBL" id="FRFC01000003">
    <property type="protein sequence ID" value="SHO45416.1"/>
    <property type="molecule type" value="Genomic_DNA"/>
</dbReference>
<evidence type="ECO:0000256" key="5">
    <source>
        <dbReference type="ARBA" id="ARBA00022898"/>
    </source>
</evidence>
<sequence>MKKLNQSWSESTAPTYKSYTLNNFREIPQIKKLPPRQQFEMEVVGNVLPFKTNNYVIEQLINWKNIPDDPIFRLTFPQKEMLRPHHYKEMESALKQDLGTREIQKVANKIRMQLNPHPAGQMEHNVPHLKDGTKLYGMQHKYKETVLFFPSQGQTCHAYCSFCFRWPQFVGMDEFRFAMKESEYLVQYLREHPEVTDVLFTGGDPMIMNARLFSQYVDSLLDANLPNLNTIRIGSKALSYWPYKFLTDGDSDEMLELFSRVTGRGIHLSFMAHFNHPVELSTEAVKIAIRRIRSTGAQIRTQSPVLRHINDNSDTWAQMWKNQVALGLVPYYMFVVRDTGAQHYFGVPLVEAQEIFRDAYQKVSGLCRTVRGPSMSSTPGKIQILGVTDIGAKKAIVMRFLQGRNPDWVQRPFLAKYDEGAIWIDDLEPFAGKQFFYEGELKEMLQSETEKGGQDVSIAGGGPP</sequence>
<comment type="cofactor">
    <cofactor evidence="1">
        <name>pyridoxal 5'-phosphate</name>
        <dbReference type="ChEBI" id="CHEBI:597326"/>
    </cofactor>
</comment>
<dbReference type="InterPro" id="IPR007197">
    <property type="entry name" value="rSAM"/>
</dbReference>
<dbReference type="SFLD" id="SFLDG01070">
    <property type="entry name" value="PLP-dependent"/>
    <property type="match status" value="1"/>
</dbReference>
<protein>
    <submittedName>
        <fullName evidence="8">Lysine 2,3-aminomutase related protein</fullName>
    </submittedName>
</protein>
<dbReference type="GO" id="GO:0051539">
    <property type="term" value="F:4 iron, 4 sulfur cluster binding"/>
    <property type="evidence" value="ECO:0007669"/>
    <property type="project" value="UniProtKB-KW"/>
</dbReference>
<evidence type="ECO:0000256" key="2">
    <source>
        <dbReference type="ARBA" id="ARBA00022485"/>
    </source>
</evidence>
<evidence type="ECO:0000256" key="6">
    <source>
        <dbReference type="ARBA" id="ARBA00023004"/>
    </source>
</evidence>
<dbReference type="PANTHER" id="PTHR30538:SF0">
    <property type="entry name" value="L-LYSINE 2,3-AMINOMUTASE AQ_1632-RELATED"/>
    <property type="match status" value="1"/>
</dbReference>
<keyword evidence="4" id="KW-0479">Metal-binding</keyword>
<organism evidence="8 9">
    <name type="scientific">Nitrosotalea sinensis</name>
    <dbReference type="NCBI Taxonomy" id="1499975"/>
    <lineage>
        <taxon>Archaea</taxon>
        <taxon>Nitrososphaerota</taxon>
        <taxon>Nitrososphaeria</taxon>
        <taxon>Nitrosotaleales</taxon>
        <taxon>Nitrosotaleaceae</taxon>
        <taxon>Nitrosotalea</taxon>
    </lineage>
</organism>
<dbReference type="Gene3D" id="3.20.20.70">
    <property type="entry name" value="Aldolase class I"/>
    <property type="match status" value="1"/>
</dbReference>
<reference evidence="9" key="1">
    <citation type="submission" date="2016-12" db="EMBL/GenBank/DDBJ databases">
        <authorList>
            <person name="Herbold C."/>
        </authorList>
    </citation>
    <scope>NUCLEOTIDE SEQUENCE [LARGE SCALE GENOMIC DNA]</scope>
</reference>
<evidence type="ECO:0000256" key="3">
    <source>
        <dbReference type="ARBA" id="ARBA00022691"/>
    </source>
</evidence>
<dbReference type="PANTHER" id="PTHR30538">
    <property type="entry name" value="LYSINE 2,3-AMINOMUTASE-RELATED"/>
    <property type="match status" value="1"/>
</dbReference>
<keyword evidence="5" id="KW-0663">Pyridoxal phosphate</keyword>
<dbReference type="GO" id="GO:0003824">
    <property type="term" value="F:catalytic activity"/>
    <property type="evidence" value="ECO:0007669"/>
    <property type="project" value="InterPro"/>
</dbReference>
<keyword evidence="2" id="KW-0004">4Fe-4S</keyword>
<name>A0A2H1EGT8_9ARCH</name>
<evidence type="ECO:0000256" key="1">
    <source>
        <dbReference type="ARBA" id="ARBA00001933"/>
    </source>
</evidence>
<keyword evidence="9" id="KW-1185">Reference proteome</keyword>
<dbReference type="SUPFAM" id="SSF102114">
    <property type="entry name" value="Radical SAM enzymes"/>
    <property type="match status" value="1"/>
</dbReference>
<accession>A0A2H1EGT8</accession>
<evidence type="ECO:0000256" key="4">
    <source>
        <dbReference type="ARBA" id="ARBA00022723"/>
    </source>
</evidence>
<evidence type="ECO:0000313" key="9">
    <source>
        <dbReference type="Proteomes" id="UP000232412"/>
    </source>
</evidence>
<proteinExistence type="predicted"/>
<dbReference type="Proteomes" id="UP000232412">
    <property type="component" value="Unassembled WGS sequence"/>
</dbReference>
<gene>
    <name evidence="8" type="ORF">NSIN_20652</name>
</gene>
<dbReference type="InterPro" id="IPR058240">
    <property type="entry name" value="rSAM_sf"/>
</dbReference>
<keyword evidence="7" id="KW-0411">Iron-sulfur</keyword>
<keyword evidence="3" id="KW-0949">S-adenosyl-L-methionine</keyword>
<dbReference type="InterPro" id="IPR013785">
    <property type="entry name" value="Aldolase_TIM"/>
</dbReference>
<keyword evidence="6" id="KW-0408">Iron</keyword>
<dbReference type="AlphaFoldDB" id="A0A2H1EGT8"/>
<dbReference type="InterPro" id="IPR003739">
    <property type="entry name" value="Lys_aminomutase/Glu_NH3_mut"/>
</dbReference>
<evidence type="ECO:0000313" key="8">
    <source>
        <dbReference type="EMBL" id="SHO45416.1"/>
    </source>
</evidence>